<name>A0A8J2TZ38_9MICO</name>
<dbReference type="Proteomes" id="UP000616114">
    <property type="component" value="Unassembled WGS sequence"/>
</dbReference>
<keyword evidence="3" id="KW-0812">Transmembrane</keyword>
<keyword evidence="3" id="KW-1133">Transmembrane helix</keyword>
<evidence type="ECO:0000256" key="2">
    <source>
        <dbReference type="SAM" id="MobiDB-lite"/>
    </source>
</evidence>
<dbReference type="AlphaFoldDB" id="A0A8J2TZ38"/>
<protein>
    <recommendedName>
        <fullName evidence="6">Multicomponent Na+:H+ antiporter subunit G</fullName>
    </recommendedName>
</protein>
<dbReference type="PANTHER" id="PTHR34703">
    <property type="entry name" value="ANTIPORTER SUBUNIT MNHG2-RELATED"/>
    <property type="match status" value="1"/>
</dbReference>
<feature type="compositionally biased region" description="Acidic residues" evidence="2">
    <location>
        <begin position="103"/>
        <end position="118"/>
    </location>
</feature>
<accession>A0A8J2TZ38</accession>
<feature type="region of interest" description="Disordered" evidence="2">
    <location>
        <begin position="97"/>
        <end position="118"/>
    </location>
</feature>
<dbReference type="GO" id="GO:0015385">
    <property type="term" value="F:sodium:proton antiporter activity"/>
    <property type="evidence" value="ECO:0007669"/>
    <property type="project" value="TreeGrafter"/>
</dbReference>
<dbReference type="EMBL" id="BMFY01000009">
    <property type="protein sequence ID" value="GGA18911.1"/>
    <property type="molecule type" value="Genomic_DNA"/>
</dbReference>
<comment type="caution">
    <text evidence="4">The sequence shown here is derived from an EMBL/GenBank/DDBJ whole genome shotgun (WGS) entry which is preliminary data.</text>
</comment>
<feature type="transmembrane region" description="Helical" evidence="3">
    <location>
        <begin position="69"/>
        <end position="90"/>
    </location>
</feature>
<dbReference type="PANTHER" id="PTHR34703:SF1">
    <property type="entry name" value="ANTIPORTER SUBUNIT MNHG2-RELATED"/>
    <property type="match status" value="1"/>
</dbReference>
<keyword evidence="5" id="KW-1185">Reference proteome</keyword>
<comment type="similarity">
    <text evidence="1">Belongs to the CPA3 antiporters (TC 2.A.63) subunit G family.</text>
</comment>
<reference evidence="4" key="1">
    <citation type="journal article" date="2014" name="Int. J. Syst. Evol. Microbiol.">
        <title>Complete genome sequence of Corynebacterium casei LMG S-19264T (=DSM 44701T), isolated from a smear-ripened cheese.</title>
        <authorList>
            <consortium name="US DOE Joint Genome Institute (JGI-PGF)"/>
            <person name="Walter F."/>
            <person name="Albersmeier A."/>
            <person name="Kalinowski J."/>
            <person name="Ruckert C."/>
        </authorList>
    </citation>
    <scope>NUCLEOTIDE SEQUENCE</scope>
    <source>
        <strain evidence="4">CGMCC 1.12785</strain>
    </source>
</reference>
<feature type="transmembrane region" description="Helical" evidence="3">
    <location>
        <begin position="38"/>
        <end position="57"/>
    </location>
</feature>
<dbReference type="InterPro" id="IPR005133">
    <property type="entry name" value="PhaG_MnhG_YufB"/>
</dbReference>
<evidence type="ECO:0000313" key="5">
    <source>
        <dbReference type="Proteomes" id="UP000616114"/>
    </source>
</evidence>
<evidence type="ECO:0000256" key="3">
    <source>
        <dbReference type="SAM" id="Phobius"/>
    </source>
</evidence>
<proteinExistence type="inferred from homology"/>
<organism evidence="4 5">
    <name type="scientific">Sediminivirga luteola</name>
    <dbReference type="NCBI Taxonomy" id="1774748"/>
    <lineage>
        <taxon>Bacteria</taxon>
        <taxon>Bacillati</taxon>
        <taxon>Actinomycetota</taxon>
        <taxon>Actinomycetes</taxon>
        <taxon>Micrococcales</taxon>
        <taxon>Brevibacteriaceae</taxon>
        <taxon>Sediminivirga</taxon>
    </lineage>
</organism>
<feature type="transmembrane region" description="Helical" evidence="3">
    <location>
        <begin position="6"/>
        <end position="26"/>
    </location>
</feature>
<sequence>MTVLAIIGQILVILGAAIFVAAGIGLHRLKDPYTRTSSVATAAGLGVAFIVAGCLFMDPDLSSTVKAVIAIFLQLVTSAVGGMAIARAAVLSGHRFMKGTDTGELDGAEMGEPDPSQD</sequence>
<evidence type="ECO:0008006" key="6">
    <source>
        <dbReference type="Google" id="ProtNLM"/>
    </source>
</evidence>
<reference evidence="4" key="2">
    <citation type="submission" date="2020-09" db="EMBL/GenBank/DDBJ databases">
        <authorList>
            <person name="Sun Q."/>
            <person name="Zhou Y."/>
        </authorList>
    </citation>
    <scope>NUCLEOTIDE SEQUENCE</scope>
    <source>
        <strain evidence="4">CGMCC 1.12785</strain>
    </source>
</reference>
<evidence type="ECO:0000256" key="1">
    <source>
        <dbReference type="ARBA" id="ARBA00008404"/>
    </source>
</evidence>
<dbReference type="RefSeq" id="WP_188550988.1">
    <property type="nucleotide sequence ID" value="NZ_BMFY01000009.1"/>
</dbReference>
<evidence type="ECO:0000313" key="4">
    <source>
        <dbReference type="EMBL" id="GGA18911.1"/>
    </source>
</evidence>
<gene>
    <name evidence="4" type="ORF">GCM10011333_22570</name>
</gene>
<dbReference type="Pfam" id="PF03334">
    <property type="entry name" value="PhaG_MnhG_YufB"/>
    <property type="match status" value="1"/>
</dbReference>
<keyword evidence="3" id="KW-0472">Membrane</keyword>